<keyword evidence="5" id="KW-1185">Reference proteome</keyword>
<dbReference type="Gramene" id="AUR62030603-RA">
    <property type="protein sequence ID" value="AUR62030603-RA:cds"/>
    <property type="gene ID" value="AUR62030603"/>
</dbReference>
<evidence type="ECO:0000259" key="3">
    <source>
        <dbReference type="PROSITE" id="PS51471"/>
    </source>
</evidence>
<sequence length="181" mass="20852">MNVKTLHDKLIQYMARCLNLEENSFVEEYGGTLQVISRFNFYIPCLYIDQIRTSSKHADSAAMTFLLQDKELEGLEFEKDNEWFKAPVLPHAIFVNVGDQMEIMSNGIFKSAIHRVVPNPEKERISLPLFCGPAQHKEIGPLKALITKDQPAIYKSVKNYNEIFFRYHPTGIRPITTVKMT</sequence>
<evidence type="ECO:0000313" key="4">
    <source>
        <dbReference type="EnsemblPlants" id="AUR62030603-RA:cds"/>
    </source>
</evidence>
<dbReference type="InterPro" id="IPR027443">
    <property type="entry name" value="IPNS-like_sf"/>
</dbReference>
<name>A0A803MJM0_CHEQI</name>
<dbReference type="Pfam" id="PF03171">
    <property type="entry name" value="2OG-FeII_Oxy"/>
    <property type="match status" value="1"/>
</dbReference>
<evidence type="ECO:0000256" key="2">
    <source>
        <dbReference type="ARBA" id="ARBA00023004"/>
    </source>
</evidence>
<dbReference type="InterPro" id="IPR005123">
    <property type="entry name" value="Oxoglu/Fe-dep_dioxygenase_dom"/>
</dbReference>
<evidence type="ECO:0000313" key="5">
    <source>
        <dbReference type="Proteomes" id="UP000596660"/>
    </source>
</evidence>
<keyword evidence="1" id="KW-0479">Metal-binding</keyword>
<keyword evidence="2" id="KW-0408">Iron</keyword>
<dbReference type="PROSITE" id="PS51471">
    <property type="entry name" value="FE2OG_OXY"/>
    <property type="match status" value="1"/>
</dbReference>
<dbReference type="OMA" id="DENCFLH"/>
<accession>A0A803MJM0</accession>
<dbReference type="PANTHER" id="PTHR47991">
    <property type="entry name" value="OXOGLUTARATE/IRON-DEPENDENT DIOXYGENASE"/>
    <property type="match status" value="1"/>
</dbReference>
<reference evidence="4" key="1">
    <citation type="journal article" date="2017" name="Nature">
        <title>The genome of Chenopodium quinoa.</title>
        <authorList>
            <person name="Jarvis D.E."/>
            <person name="Ho Y.S."/>
            <person name="Lightfoot D.J."/>
            <person name="Schmoeckel S.M."/>
            <person name="Li B."/>
            <person name="Borm T.J.A."/>
            <person name="Ohyanagi H."/>
            <person name="Mineta K."/>
            <person name="Michell C.T."/>
            <person name="Saber N."/>
            <person name="Kharbatia N.M."/>
            <person name="Rupper R.R."/>
            <person name="Sharp A.R."/>
            <person name="Dally N."/>
            <person name="Boughton B.A."/>
            <person name="Woo Y.H."/>
            <person name="Gao G."/>
            <person name="Schijlen E.G.W.M."/>
            <person name="Guo X."/>
            <person name="Momin A.A."/>
            <person name="Negrao S."/>
            <person name="Al-Babili S."/>
            <person name="Gehring C."/>
            <person name="Roessner U."/>
            <person name="Jung C."/>
            <person name="Murphy K."/>
            <person name="Arold S.T."/>
            <person name="Gojobori T."/>
            <person name="van der Linden C.G."/>
            <person name="van Loo E.N."/>
            <person name="Jellen E.N."/>
            <person name="Maughan P.J."/>
            <person name="Tester M."/>
        </authorList>
    </citation>
    <scope>NUCLEOTIDE SEQUENCE [LARGE SCALE GENOMIC DNA]</scope>
    <source>
        <strain evidence="4">cv. PI 614886</strain>
    </source>
</reference>
<reference evidence="4" key="2">
    <citation type="submission" date="2021-03" db="UniProtKB">
        <authorList>
            <consortium name="EnsemblPlants"/>
        </authorList>
    </citation>
    <scope>IDENTIFICATION</scope>
</reference>
<dbReference type="InterPro" id="IPR044861">
    <property type="entry name" value="IPNS-like_FE2OG_OXY"/>
</dbReference>
<evidence type="ECO:0000256" key="1">
    <source>
        <dbReference type="ARBA" id="ARBA00022723"/>
    </source>
</evidence>
<protein>
    <recommendedName>
        <fullName evidence="3">Fe2OG dioxygenase domain-containing protein</fullName>
    </recommendedName>
</protein>
<dbReference type="InterPro" id="IPR050295">
    <property type="entry name" value="Plant_2OG-oxidoreductases"/>
</dbReference>
<dbReference type="Proteomes" id="UP000596660">
    <property type="component" value="Unplaced"/>
</dbReference>
<organism evidence="4 5">
    <name type="scientific">Chenopodium quinoa</name>
    <name type="common">Quinoa</name>
    <dbReference type="NCBI Taxonomy" id="63459"/>
    <lineage>
        <taxon>Eukaryota</taxon>
        <taxon>Viridiplantae</taxon>
        <taxon>Streptophyta</taxon>
        <taxon>Embryophyta</taxon>
        <taxon>Tracheophyta</taxon>
        <taxon>Spermatophyta</taxon>
        <taxon>Magnoliopsida</taxon>
        <taxon>eudicotyledons</taxon>
        <taxon>Gunneridae</taxon>
        <taxon>Pentapetalae</taxon>
        <taxon>Caryophyllales</taxon>
        <taxon>Chenopodiaceae</taxon>
        <taxon>Chenopodioideae</taxon>
        <taxon>Atripliceae</taxon>
        <taxon>Chenopodium</taxon>
    </lineage>
</organism>
<dbReference type="GO" id="GO:0046872">
    <property type="term" value="F:metal ion binding"/>
    <property type="evidence" value="ECO:0007669"/>
    <property type="project" value="UniProtKB-KW"/>
</dbReference>
<dbReference type="Gene3D" id="2.60.120.330">
    <property type="entry name" value="B-lactam Antibiotic, Isopenicillin N Synthase, Chain"/>
    <property type="match status" value="1"/>
</dbReference>
<dbReference type="AlphaFoldDB" id="A0A803MJM0"/>
<dbReference type="SUPFAM" id="SSF51197">
    <property type="entry name" value="Clavaminate synthase-like"/>
    <property type="match status" value="1"/>
</dbReference>
<dbReference type="EnsemblPlants" id="AUR62030603-RA">
    <property type="protein sequence ID" value="AUR62030603-RA:cds"/>
    <property type="gene ID" value="AUR62030603"/>
</dbReference>
<proteinExistence type="predicted"/>
<feature type="domain" description="Fe2OG dioxygenase" evidence="3">
    <location>
        <begin position="31"/>
        <end position="133"/>
    </location>
</feature>